<evidence type="ECO:0000256" key="11">
    <source>
        <dbReference type="ARBA" id="ARBA00023242"/>
    </source>
</evidence>
<evidence type="ECO:0000256" key="8">
    <source>
        <dbReference type="ARBA" id="ARBA00022777"/>
    </source>
</evidence>
<evidence type="ECO:0000256" key="2">
    <source>
        <dbReference type="ARBA" id="ARBA00010769"/>
    </source>
</evidence>
<keyword evidence="7" id="KW-0227">DNA damage</keyword>
<feature type="domain" description="PI3K/PI4K catalytic" evidence="15">
    <location>
        <begin position="2283"/>
        <end position="2596"/>
    </location>
</feature>
<feature type="region of interest" description="Disordered" evidence="14">
    <location>
        <begin position="588"/>
        <end position="621"/>
    </location>
</feature>
<dbReference type="InterPro" id="IPR003151">
    <property type="entry name" value="PIK-rel_kinase_FAT"/>
</dbReference>
<dbReference type="PROSITE" id="PS50290">
    <property type="entry name" value="PI3_4_KINASE_3"/>
    <property type="match status" value="1"/>
</dbReference>
<dbReference type="Pfam" id="PF02260">
    <property type="entry name" value="FATC"/>
    <property type="match status" value="1"/>
</dbReference>
<dbReference type="InterPro" id="IPR003152">
    <property type="entry name" value="FATC_dom"/>
</dbReference>
<keyword evidence="11" id="KW-0539">Nucleus</keyword>
<evidence type="ECO:0000256" key="3">
    <source>
        <dbReference type="ARBA" id="ARBA00012513"/>
    </source>
</evidence>
<reference evidence="18" key="1">
    <citation type="journal article" date="2014" name="Genome Announc.">
        <title>Draft genome sequence of Rhodosporidium toruloides CECT1137, an oleaginous yeast of biotechnological interest.</title>
        <authorList>
            <person name="Morin N."/>
            <person name="Calcas X."/>
            <person name="Devillers H."/>
            <person name="Durrens P."/>
            <person name="Sherman D.J."/>
            <person name="Nicaud J.-M."/>
            <person name="Neuveglise C."/>
        </authorList>
    </citation>
    <scope>NUCLEOTIDE SEQUENCE</scope>
    <source>
        <strain evidence="18">CECT1137</strain>
    </source>
</reference>
<keyword evidence="6" id="KW-0547">Nucleotide-binding</keyword>
<dbReference type="Gene3D" id="3.30.1010.10">
    <property type="entry name" value="Phosphatidylinositol 3-kinase Catalytic Subunit, Chain A, domain 4"/>
    <property type="match status" value="1"/>
</dbReference>
<keyword evidence="5" id="KW-0808">Transferase</keyword>
<keyword evidence="10" id="KW-0234">DNA repair</keyword>
<feature type="domain" description="FATC" evidence="17">
    <location>
        <begin position="2599"/>
        <end position="2631"/>
    </location>
</feature>
<name>A0A061BMS4_RHOTO</name>
<dbReference type="SMART" id="SM00802">
    <property type="entry name" value="UME"/>
    <property type="match status" value="1"/>
</dbReference>
<dbReference type="SUPFAM" id="SSF48371">
    <property type="entry name" value="ARM repeat"/>
    <property type="match status" value="1"/>
</dbReference>
<dbReference type="PANTHER" id="PTHR11139">
    <property type="entry name" value="ATAXIA TELANGIECTASIA MUTATED ATM -RELATED"/>
    <property type="match status" value="1"/>
</dbReference>
<accession>A0A061BMS4</accession>
<evidence type="ECO:0000256" key="13">
    <source>
        <dbReference type="ARBA" id="ARBA00048679"/>
    </source>
</evidence>
<dbReference type="GO" id="GO:0000077">
    <property type="term" value="P:DNA damage checkpoint signaling"/>
    <property type="evidence" value="ECO:0007669"/>
    <property type="project" value="TreeGrafter"/>
</dbReference>
<evidence type="ECO:0000313" key="18">
    <source>
        <dbReference type="EMBL" id="CDR49294.1"/>
    </source>
</evidence>
<comment type="catalytic activity">
    <reaction evidence="12">
        <text>L-threonyl-[protein] + ATP = O-phospho-L-threonyl-[protein] + ADP + H(+)</text>
        <dbReference type="Rhea" id="RHEA:46608"/>
        <dbReference type="Rhea" id="RHEA-COMP:11060"/>
        <dbReference type="Rhea" id="RHEA-COMP:11605"/>
        <dbReference type="ChEBI" id="CHEBI:15378"/>
        <dbReference type="ChEBI" id="CHEBI:30013"/>
        <dbReference type="ChEBI" id="CHEBI:30616"/>
        <dbReference type="ChEBI" id="CHEBI:61977"/>
        <dbReference type="ChEBI" id="CHEBI:456216"/>
        <dbReference type="EC" id="2.7.11.1"/>
    </reaction>
</comment>
<dbReference type="Gene3D" id="1.25.40.10">
    <property type="entry name" value="Tetratricopeptide repeat domain"/>
    <property type="match status" value="1"/>
</dbReference>
<evidence type="ECO:0000259" key="17">
    <source>
        <dbReference type="PROSITE" id="PS51190"/>
    </source>
</evidence>
<comment type="similarity">
    <text evidence="2">Belongs to the PI3/PI4-kinase family. ATM subfamily.</text>
</comment>
<comment type="subcellular location">
    <subcellularLocation>
        <location evidence="1">Nucleus</location>
    </subcellularLocation>
</comment>
<feature type="region of interest" description="Disordered" evidence="14">
    <location>
        <begin position="288"/>
        <end position="308"/>
    </location>
</feature>
<dbReference type="InterPro" id="IPR014009">
    <property type="entry name" value="PIK_FAT"/>
</dbReference>
<keyword evidence="4" id="KW-0723">Serine/threonine-protein kinase</keyword>
<evidence type="ECO:0000256" key="9">
    <source>
        <dbReference type="ARBA" id="ARBA00022840"/>
    </source>
</evidence>
<gene>
    <name evidence="18" type="ORF">RHTO0S_25e00650g</name>
</gene>
<feature type="compositionally biased region" description="Polar residues" evidence="14">
    <location>
        <begin position="121"/>
        <end position="137"/>
    </location>
</feature>
<dbReference type="GO" id="GO:0005694">
    <property type="term" value="C:chromosome"/>
    <property type="evidence" value="ECO:0007669"/>
    <property type="project" value="TreeGrafter"/>
</dbReference>
<dbReference type="GO" id="GO:0005524">
    <property type="term" value="F:ATP binding"/>
    <property type="evidence" value="ECO:0007669"/>
    <property type="project" value="UniProtKB-KW"/>
</dbReference>
<evidence type="ECO:0000256" key="14">
    <source>
        <dbReference type="SAM" id="MobiDB-lite"/>
    </source>
</evidence>
<dbReference type="InterPro" id="IPR011009">
    <property type="entry name" value="Kinase-like_dom_sf"/>
</dbReference>
<dbReference type="InterPro" id="IPR057564">
    <property type="entry name" value="HEAT_ATR"/>
</dbReference>
<evidence type="ECO:0000256" key="7">
    <source>
        <dbReference type="ARBA" id="ARBA00022763"/>
    </source>
</evidence>
<organism evidence="18">
    <name type="scientific">Rhodotorula toruloides</name>
    <name type="common">Yeast</name>
    <name type="synonym">Rhodosporidium toruloides</name>
    <dbReference type="NCBI Taxonomy" id="5286"/>
    <lineage>
        <taxon>Eukaryota</taxon>
        <taxon>Fungi</taxon>
        <taxon>Dikarya</taxon>
        <taxon>Basidiomycota</taxon>
        <taxon>Pucciniomycotina</taxon>
        <taxon>Microbotryomycetes</taxon>
        <taxon>Sporidiobolales</taxon>
        <taxon>Sporidiobolaceae</taxon>
        <taxon>Rhodotorula</taxon>
    </lineage>
</organism>
<dbReference type="SMART" id="SM00146">
    <property type="entry name" value="PI3Kc"/>
    <property type="match status" value="1"/>
</dbReference>
<evidence type="ECO:0000256" key="12">
    <source>
        <dbReference type="ARBA" id="ARBA00047899"/>
    </source>
</evidence>
<dbReference type="GO" id="GO:0006281">
    <property type="term" value="P:DNA repair"/>
    <property type="evidence" value="ECO:0007669"/>
    <property type="project" value="UniProtKB-KW"/>
</dbReference>
<keyword evidence="8" id="KW-0418">Kinase</keyword>
<evidence type="ECO:0000256" key="1">
    <source>
        <dbReference type="ARBA" id="ARBA00004123"/>
    </source>
</evidence>
<dbReference type="SUPFAM" id="SSF48452">
    <property type="entry name" value="TPR-like"/>
    <property type="match status" value="1"/>
</dbReference>
<dbReference type="Pfam" id="PF08064">
    <property type="entry name" value="UME"/>
    <property type="match status" value="1"/>
</dbReference>
<dbReference type="GO" id="GO:0000723">
    <property type="term" value="P:telomere maintenance"/>
    <property type="evidence" value="ECO:0007669"/>
    <property type="project" value="TreeGrafter"/>
</dbReference>
<evidence type="ECO:0000259" key="15">
    <source>
        <dbReference type="PROSITE" id="PS50290"/>
    </source>
</evidence>
<dbReference type="InterPro" id="IPR016024">
    <property type="entry name" value="ARM-type_fold"/>
</dbReference>
<dbReference type="GO" id="GO:0005634">
    <property type="term" value="C:nucleus"/>
    <property type="evidence" value="ECO:0007669"/>
    <property type="project" value="UniProtKB-SubCell"/>
</dbReference>
<dbReference type="SUPFAM" id="SSF56112">
    <property type="entry name" value="Protein kinase-like (PK-like)"/>
    <property type="match status" value="1"/>
</dbReference>
<dbReference type="Gene3D" id="1.10.1070.11">
    <property type="entry name" value="Phosphatidylinositol 3-/4-kinase, catalytic domain"/>
    <property type="match status" value="1"/>
</dbReference>
<dbReference type="InterPro" id="IPR050517">
    <property type="entry name" value="DDR_Repair_Kinase"/>
</dbReference>
<dbReference type="Pfam" id="PF25030">
    <property type="entry name" value="M-HEAT_ATR"/>
    <property type="match status" value="1"/>
</dbReference>
<dbReference type="PROSITE" id="PS51190">
    <property type="entry name" value="FATC"/>
    <property type="match status" value="1"/>
</dbReference>
<evidence type="ECO:0000256" key="4">
    <source>
        <dbReference type="ARBA" id="ARBA00022527"/>
    </source>
</evidence>
<dbReference type="InterPro" id="IPR000403">
    <property type="entry name" value="PI3/4_kinase_cat_dom"/>
</dbReference>
<dbReference type="Pfam" id="PF23593">
    <property type="entry name" value="HEAT_ATR"/>
    <property type="match status" value="1"/>
</dbReference>
<proteinExistence type="inferred from homology"/>
<dbReference type="Pfam" id="PF00454">
    <property type="entry name" value="PI3_PI4_kinase"/>
    <property type="match status" value="1"/>
</dbReference>
<dbReference type="InterPro" id="IPR012993">
    <property type="entry name" value="UME"/>
</dbReference>
<dbReference type="Pfam" id="PF02259">
    <property type="entry name" value="FAT"/>
    <property type="match status" value="1"/>
</dbReference>
<evidence type="ECO:0000259" key="16">
    <source>
        <dbReference type="PROSITE" id="PS51189"/>
    </source>
</evidence>
<dbReference type="GO" id="GO:0004674">
    <property type="term" value="F:protein serine/threonine kinase activity"/>
    <property type="evidence" value="ECO:0007669"/>
    <property type="project" value="UniProtKB-KW"/>
</dbReference>
<evidence type="ECO:0000256" key="10">
    <source>
        <dbReference type="ARBA" id="ARBA00023204"/>
    </source>
</evidence>
<comment type="catalytic activity">
    <reaction evidence="13">
        <text>L-seryl-[protein] + ATP = O-phospho-L-seryl-[protein] + ADP + H(+)</text>
        <dbReference type="Rhea" id="RHEA:17989"/>
        <dbReference type="Rhea" id="RHEA-COMP:9863"/>
        <dbReference type="Rhea" id="RHEA-COMP:11604"/>
        <dbReference type="ChEBI" id="CHEBI:15378"/>
        <dbReference type="ChEBI" id="CHEBI:29999"/>
        <dbReference type="ChEBI" id="CHEBI:30616"/>
        <dbReference type="ChEBI" id="CHEBI:83421"/>
        <dbReference type="ChEBI" id="CHEBI:456216"/>
        <dbReference type="EC" id="2.7.11.1"/>
    </reaction>
</comment>
<evidence type="ECO:0000256" key="6">
    <source>
        <dbReference type="ARBA" id="ARBA00022741"/>
    </source>
</evidence>
<keyword evidence="9" id="KW-0067">ATP-binding</keyword>
<dbReference type="SMART" id="SM01343">
    <property type="entry name" value="FATC"/>
    <property type="match status" value="1"/>
</dbReference>
<dbReference type="EC" id="2.7.11.1" evidence="3"/>
<dbReference type="InterPro" id="IPR056802">
    <property type="entry name" value="ATR-like_M-HEAT"/>
</dbReference>
<dbReference type="PROSITE" id="PS00916">
    <property type="entry name" value="PI3_4_KINASE_2"/>
    <property type="match status" value="1"/>
</dbReference>
<protein>
    <recommendedName>
        <fullName evidence="3">non-specific serine/threonine protein kinase</fullName>
        <ecNumber evidence="3">2.7.11.1</ecNumber>
    </recommendedName>
</protein>
<dbReference type="InterPro" id="IPR036940">
    <property type="entry name" value="PI3/4_kinase_cat_sf"/>
</dbReference>
<dbReference type="PANTHER" id="PTHR11139:SF125">
    <property type="entry name" value="SERINE_THREONINE-PROTEIN KINASE MEC1"/>
    <property type="match status" value="1"/>
</dbReference>
<evidence type="ECO:0000256" key="5">
    <source>
        <dbReference type="ARBA" id="ARBA00022679"/>
    </source>
</evidence>
<feature type="region of interest" description="Disordered" evidence="14">
    <location>
        <begin position="121"/>
        <end position="154"/>
    </location>
</feature>
<dbReference type="OrthoDB" id="381190at2759"/>
<sequence>MPPAAGPSTQARATQPLPQATNALLHTLAPIHSEHFPRLQHAVQPDTSDIATQEQKQDAEQKIALLKSVLGGWMQSVEADLEGGKDPTATSENLVALASTLPGSFSGIKAKPRFLLYTSRSSPFSTARNPPTPSLVNGSPRKDAPKDGPSLQPAAGVEGIHPEEDLATFLVCRSLSVSSRLQAALFDPAVEISIDETVRRVAEERAAALRELESLMQGIIEVLCESALRVDWRAGAAKDDAKSGGVGKAKEIVEELIRLIRTLLPKTAGDEQSYPRTVTLFESSRAYQPTLRSPSKAGAPDDATPHRPSLAVKTQHHAISLVLVAQRILLAVTASTAYLAEYRLSVLDLLLSSWPVVGSLRPAEDDSTTLSRKGMVRASEELDVTDLRRRLAVEWLACVRTVLQRSHDAFTLVEVEATSGRMLDELSEALRHPRGAGEAGLSAERLEVSLAEVLALMWKAITNVRSATGQAGGFDGLQQNVAALFAAEGAQLVDAYLGKDGVSTEMKTAIALIMSLAVVLEPAEPSDSTSSLLDTLSPSALSALEQNLAQLGPKHLHDCPDSLVAVSRIVNVALAALKDEMVHRNPRLDDVGVDEGPARKRRRLGDAGAAPDIGMDVDDAPSRIRRPSTEIVAKLMEAAKTRISTSLGSDSARIFEATGEAAEQTAVRLISSLHESTPGLAFEMIRTIGLLSCALSGCLDFASCGDSADTPPAPSCACCDSLPATDDDSNGRVELRTFTREALQAFSQIAPAILAAAAKDDKLRLAVFNAAARLVRHTRVEHASLAGEKDSLFIAVQRELEGSSRSGRMAAGHVLIAVAQARKESDAGDSLLRDLFKPVDSLIARENPSLTETALQLVGSLARAAELQGLLECEALARLLRLLGHRNSFIKSLAKLQITQVASHRGIKPYALVQPHFATLSPALLSSTTTLTAALEVFHQSRESLLRITREHTIPGIILHDKQALLRQVADASRTTVPEMLCDPPVASAVLAHLYMQPDDQRQRGLKVLMRECRGVVLAKLLESINIPLVYKLALELGDEDQMVAAQAERGLKAVERARLGHAASAHIDPAHVLKNAIVGILSHMNRGLHEAGHQRPLREKQKIIRSLDAITRMVGRAIAGFSPQIMATLQTALELPGLRLVTLDAFRSFLQSLKFSDIGAFIGPTTAAFVRLWPELTNLERASAAKTIHYLVVENVDSLSQHVKDVADLSGIPELAQADRRLQAARRGWSLFDWLRHLLDRIASENDVVTLQALRELKVVLSKNVASIQALATGDTFDPAIGRLVSVLLSAAVKDSPENESIRNVAFECIGILGAVDPDRFELPPVEPPPVVLENFDDRSEAIDFAIRLIEDLLVGAYRSTNDTKHQEMLAYAIQELLRFCGFTEDLIISPQTAAHVDPLTLHRWQKLPKTVIEACAPLLSTRFSLANDRAMQPATFPIYLSTTVYRDWIRAFANELLKGVRGETAGQVFGAFSGLLHLEDTAVAQHLLPHLVLHVVICGSDEDRLNIKKEMETVLTDQVSPTHTLSENSRLLAAQTVFSLMDHVSRWITLARKRLADAKALRKKTKSKPAPIESKITQQLGDVEGILQDIPHILVGQAALTCKAYARSLLNFESHIVAQRAQKGFDVDKDLQVYYENLHECYAHLDEPDGMEGISTKILSPSILHQIREHESTGRWTSAQSCWEVKLQQKPDEPGNHVGLLRCLRNLGHYDSMRTHIAGLLHGRGDEVDWERILAPFNIEASLFVGDWDAVEDVLEVPGVEGAEAAFGRVLSAIRTGDRDLVERAFYDAREQLGGPLVAAGRESYRRVYDSVVHLHILDELSLINELQVASTKELPACVETLRNRLDATSPSFRAREPILNLRRTALRLTLPHEQAAKTEVGNLWLETSKIARKAGHFQTAYSAILQARDYDAEYAFLQSAKLFKANDQPFKAIQELDNRLKPILARFNERDPNDPLISHDKPGPIAKAALRRARWMQEAGRLDQNEAVSLYNEVTALAPNWETAYFLLGRFWDRMAQEKEKKQPKHKQGRYTGDIAMFRCQVIKLYVRSLACGTKYIYQALPRTLTIWLEMGERPSLVEHSKNRKSNPQAALDGEDHDLLKYFTRSNGYIRKAAVQQPLPAYLWLTVLPQLVSRILHANETLYDVLEQVLLKVLSTFPHHGFWAMASGAKSNTNRRSRRNMRIFQKAKEAAAAKHASDVGAIVDEGLRLVDQLLVLCNFPINGKVDTLSLKKTFPQLYKTAPCKLIIPLQSSLTVSLPFDASQAAAHKPFPDSLPVFQDFDDQIVVMSSLQKPRKITVRGDDGRFYSFLCKPKDDLRKDARLMEFNAMIIKLLKKDSDARSRKLNIRTYSVVPLNEECGLIEWVPHTVVLRGLLNKSYLSRGIASWSPELKRIFDGIRDDQKRIGERFDKEVLSMFPPVFHDWFLETFPEPSAWHRARLAYSRTAAVISMVGFVLGLGDRHCENILLDATTGETVQVDFNCLFDKGRTFEVPEKVPFRLTQNIIDGMGVTGFEGVYRRACEITLRILRANRDSLRSVLETFLHDPLVEWVYVSKKQRETGTGPEQTRARALEALEPIDNKLLGLQVTSDPESIGVKEVSVEEQVERLIREARDSKNLGAMYVGWCAWY</sequence>
<dbReference type="CDD" id="cd00892">
    <property type="entry name" value="PIKKc_ATR"/>
    <property type="match status" value="1"/>
</dbReference>
<dbReference type="InterPro" id="IPR011990">
    <property type="entry name" value="TPR-like_helical_dom_sf"/>
</dbReference>
<feature type="domain" description="FAT" evidence="16">
    <location>
        <begin position="1596"/>
        <end position="2174"/>
    </location>
</feature>
<dbReference type="InterPro" id="IPR018936">
    <property type="entry name" value="PI3/4_kinase_CS"/>
</dbReference>
<dbReference type="PROSITE" id="PS51189">
    <property type="entry name" value="FAT"/>
    <property type="match status" value="1"/>
</dbReference>
<dbReference type="EMBL" id="LK052960">
    <property type="protein sequence ID" value="CDR49294.1"/>
    <property type="molecule type" value="Genomic_DNA"/>
</dbReference>